<proteinExistence type="predicted"/>
<evidence type="ECO:0000313" key="1">
    <source>
        <dbReference type="EMBL" id="ETL86822.1"/>
    </source>
</evidence>
<accession>W2KP29</accession>
<reference evidence="1" key="1">
    <citation type="submission" date="2013-11" db="EMBL/GenBank/DDBJ databases">
        <title>The Genome Sequence of Phytophthora parasitica CHvinca01.</title>
        <authorList>
            <consortium name="The Broad Institute Genomics Platform"/>
            <person name="Russ C."/>
            <person name="Tyler B."/>
            <person name="Panabieres F."/>
            <person name="Shan W."/>
            <person name="Tripathy S."/>
            <person name="Grunwald N."/>
            <person name="Machado M."/>
            <person name="Johnson C.S."/>
            <person name="Arredondo F."/>
            <person name="Hong C."/>
            <person name="Coffey M."/>
            <person name="Young S.K."/>
            <person name="Zeng Q."/>
            <person name="Gargeya S."/>
            <person name="Fitzgerald M."/>
            <person name="Abouelleil A."/>
            <person name="Alvarado L."/>
            <person name="Chapman S.B."/>
            <person name="Gainer-Dewar J."/>
            <person name="Goldberg J."/>
            <person name="Griggs A."/>
            <person name="Gujja S."/>
            <person name="Hansen M."/>
            <person name="Howarth C."/>
            <person name="Imamovic A."/>
            <person name="Ireland A."/>
            <person name="Larimer J."/>
            <person name="McCowan C."/>
            <person name="Murphy C."/>
            <person name="Pearson M."/>
            <person name="Poon T.W."/>
            <person name="Priest M."/>
            <person name="Roberts A."/>
            <person name="Saif S."/>
            <person name="Shea T."/>
            <person name="Sykes S."/>
            <person name="Wortman J."/>
            <person name="Nusbaum C."/>
            <person name="Birren B."/>
        </authorList>
    </citation>
    <scope>NUCLEOTIDE SEQUENCE [LARGE SCALE GENOMIC DNA]</scope>
    <source>
        <strain evidence="1">CHvinca01</strain>
    </source>
</reference>
<dbReference type="VEuPathDB" id="FungiDB:PPTG_06404"/>
<dbReference type="EMBL" id="KI681187">
    <property type="protein sequence ID" value="ETL86822.1"/>
    <property type="molecule type" value="Genomic_DNA"/>
</dbReference>
<dbReference type="AlphaFoldDB" id="W2KP29"/>
<dbReference type="Proteomes" id="UP000054423">
    <property type="component" value="Unassembled WGS sequence"/>
</dbReference>
<name>W2KP29_PHYNI</name>
<organism evidence="1">
    <name type="scientific">Phytophthora nicotianae</name>
    <name type="common">Potato buckeye rot agent</name>
    <name type="synonym">Phytophthora parasitica</name>
    <dbReference type="NCBI Taxonomy" id="4792"/>
    <lineage>
        <taxon>Eukaryota</taxon>
        <taxon>Sar</taxon>
        <taxon>Stramenopiles</taxon>
        <taxon>Oomycota</taxon>
        <taxon>Peronosporomycetes</taxon>
        <taxon>Peronosporales</taxon>
        <taxon>Peronosporaceae</taxon>
        <taxon>Phytophthora</taxon>
    </lineage>
</organism>
<protein>
    <submittedName>
        <fullName evidence="1">Uncharacterized protein</fullName>
    </submittedName>
</protein>
<dbReference type="OrthoDB" id="10538614at2759"/>
<sequence length="64" mass="7179">MVYDFATCICAGIHPKTPAALITKWNNMKQQSNAAKLKIKLKLSPGIMAPLHYTPVQCKYYPNI</sequence>
<gene>
    <name evidence="1" type="ORF">L917_13813</name>
</gene>